<feature type="transmembrane region" description="Helical" evidence="17">
    <location>
        <begin position="276"/>
        <end position="296"/>
    </location>
</feature>
<feature type="transmembrane region" description="Helical" evidence="17">
    <location>
        <begin position="252"/>
        <end position="270"/>
    </location>
</feature>
<keyword evidence="13 17" id="KW-0830">Ubiquinone</keyword>
<evidence type="ECO:0000256" key="5">
    <source>
        <dbReference type="ARBA" id="ARBA00021006"/>
    </source>
</evidence>
<evidence type="ECO:0000256" key="4">
    <source>
        <dbReference type="ARBA" id="ARBA00012944"/>
    </source>
</evidence>
<feature type="domain" description="NADH:quinone oxidoreductase/Mrp antiporter transmembrane" evidence="18">
    <location>
        <begin position="94"/>
        <end position="361"/>
    </location>
</feature>
<dbReference type="GO" id="GO:0015990">
    <property type="term" value="P:electron transport coupled proton transport"/>
    <property type="evidence" value="ECO:0007669"/>
    <property type="project" value="TreeGrafter"/>
</dbReference>
<comment type="function">
    <text evidence="1">Core subunit of the mitochondrial membrane respiratory chain NADH dehydrogenase (Complex I) that is believed to belong to the minimal assembly required for catalysis. Complex I functions in the transfer of electrons from NADH to the respiratory chain. The immediate electron acceptor for the enzyme is believed to be ubiquinone.</text>
</comment>
<feature type="transmembrane region" description="Helical" evidence="17">
    <location>
        <begin position="131"/>
        <end position="158"/>
    </location>
</feature>
<keyword evidence="6 17" id="KW-0813">Transport</keyword>
<keyword evidence="14 17" id="KW-0496">Mitochondrion</keyword>
<evidence type="ECO:0000256" key="16">
    <source>
        <dbReference type="ARBA" id="ARBA00049551"/>
    </source>
</evidence>
<keyword evidence="7 17" id="KW-0679">Respiratory chain</keyword>
<evidence type="ECO:0000256" key="11">
    <source>
        <dbReference type="ARBA" id="ARBA00022989"/>
    </source>
</evidence>
<dbReference type="GO" id="GO:0008137">
    <property type="term" value="F:NADH dehydrogenase (ubiquinone) activity"/>
    <property type="evidence" value="ECO:0007669"/>
    <property type="project" value="UniProtKB-UniRule"/>
</dbReference>
<sequence>MFSLLLTPCFYSLFIQEFVIFFSFFLIPFFWESSEVCKFYSIMFMTDKLSISLIMLSSWLILLIIYSSTMIMNKSLMNLILLIMHVLLILFFFSSNLINFYIFFELSIIPTMMIIMGWGYQPERLEASFLFFFYTVLASFPLLVSVVWINSFFFFINFSNLNSFFGWMMILAFLVKIPIFFLHSWLPKAHVEAPLVGSMLLAGILLKMGGYGIMRLESIFKNELVIMLYSISILGMMYSSLMSLMQIDMKSLIAYSSVSHMNFLILGLISMKSLSFSGSSMLMISHGLVSSLLFYLSNEMFYLSNSRLIMVNKFNSFFPSHFMMMLFLALLLNLALPPSLGMVSELLISMTMISMWFFSAFFLGIYFFMSAFYSIFFYLSLTHGYLENHPSILCSINLKTLLIFFGHFFPLIMMIFKLEITG</sequence>
<evidence type="ECO:0000256" key="17">
    <source>
        <dbReference type="RuleBase" id="RU003297"/>
    </source>
</evidence>
<protein>
    <recommendedName>
        <fullName evidence="5 17">NADH-ubiquinone oxidoreductase chain 4</fullName>
        <ecNumber evidence="4 17">7.1.1.2</ecNumber>
    </recommendedName>
</protein>
<feature type="transmembrane region" description="Helical" evidence="17">
    <location>
        <begin position="195"/>
        <end position="214"/>
    </location>
</feature>
<feature type="transmembrane region" description="Helical" evidence="17">
    <location>
        <begin position="317"/>
        <end position="336"/>
    </location>
</feature>
<gene>
    <name evidence="20" type="primary">nad4</name>
</gene>
<comment type="subcellular location">
    <subcellularLocation>
        <location evidence="2 17">Mitochondrion membrane</location>
        <topology evidence="2 17">Multi-pass membrane protein</topology>
    </subcellularLocation>
</comment>
<feature type="transmembrane region" description="Helical" evidence="17">
    <location>
        <begin position="100"/>
        <end position="119"/>
    </location>
</feature>
<comment type="catalytic activity">
    <reaction evidence="16 17">
        <text>a ubiquinone + NADH + 5 H(+)(in) = a ubiquinol + NAD(+) + 4 H(+)(out)</text>
        <dbReference type="Rhea" id="RHEA:29091"/>
        <dbReference type="Rhea" id="RHEA-COMP:9565"/>
        <dbReference type="Rhea" id="RHEA-COMP:9566"/>
        <dbReference type="ChEBI" id="CHEBI:15378"/>
        <dbReference type="ChEBI" id="CHEBI:16389"/>
        <dbReference type="ChEBI" id="CHEBI:17976"/>
        <dbReference type="ChEBI" id="CHEBI:57540"/>
        <dbReference type="ChEBI" id="CHEBI:57945"/>
        <dbReference type="EC" id="7.1.1.2"/>
    </reaction>
</comment>
<evidence type="ECO:0000256" key="10">
    <source>
        <dbReference type="ARBA" id="ARBA00022982"/>
    </source>
</evidence>
<keyword evidence="10 17" id="KW-0249">Electron transport</keyword>
<evidence type="ECO:0000256" key="7">
    <source>
        <dbReference type="ARBA" id="ARBA00022660"/>
    </source>
</evidence>
<evidence type="ECO:0000256" key="14">
    <source>
        <dbReference type="ARBA" id="ARBA00023128"/>
    </source>
</evidence>
<evidence type="ECO:0000313" key="20">
    <source>
        <dbReference type="EMBL" id="QPN54246.1"/>
    </source>
</evidence>
<feature type="transmembrane region" description="Helical" evidence="17">
    <location>
        <begin position="51"/>
        <end position="69"/>
    </location>
</feature>
<dbReference type="GO" id="GO:0042773">
    <property type="term" value="P:ATP synthesis coupled electron transport"/>
    <property type="evidence" value="ECO:0007669"/>
    <property type="project" value="InterPro"/>
</dbReference>
<organism evidence="20">
    <name type="scientific">Ricinus sp. ADS-2020</name>
    <dbReference type="NCBI Taxonomy" id="2794903"/>
    <lineage>
        <taxon>Eukaryota</taxon>
        <taxon>Metazoa</taxon>
        <taxon>Ecdysozoa</taxon>
        <taxon>Arthropoda</taxon>
        <taxon>Hexapoda</taxon>
        <taxon>Insecta</taxon>
        <taxon>Pterygota</taxon>
        <taxon>Neoptera</taxon>
        <taxon>Paraneoptera</taxon>
        <taxon>Psocodea</taxon>
        <taxon>Troctomorpha</taxon>
        <taxon>Phthiraptera</taxon>
        <taxon>Amblycera</taxon>
        <taxon>Ricinidae</taxon>
        <taxon>Ricinus</taxon>
    </lineage>
</organism>
<reference evidence="20" key="1">
    <citation type="journal article" date="2020" name="Gene">
        <title>Structure, gene order, and nucleotide composition of mitochondrial genomes in parasitic lice from Amblycera.</title>
        <authorList>
            <person name="Sweet A.D."/>
            <person name="Johnson K.P."/>
            <person name="Cao Y."/>
            <person name="de Moya R.S."/>
            <person name="Skinner R.K."/>
            <person name="Tan M."/>
            <person name="Virrueta-Herrera S."/>
            <person name="Cameron S.L."/>
        </authorList>
    </citation>
    <scope>NUCLEOTIDE SEQUENCE</scope>
    <source>
        <strain evidence="20">Risp</strain>
    </source>
</reference>
<evidence type="ECO:0000256" key="3">
    <source>
        <dbReference type="ARBA" id="ARBA00009025"/>
    </source>
</evidence>
<proteinExistence type="inferred from homology"/>
<evidence type="ECO:0000256" key="13">
    <source>
        <dbReference type="ARBA" id="ARBA00023075"/>
    </source>
</evidence>
<evidence type="ECO:0000259" key="19">
    <source>
        <dbReference type="Pfam" id="PF01059"/>
    </source>
</evidence>
<dbReference type="EC" id="7.1.1.2" evidence="4 17"/>
<evidence type="ECO:0000256" key="8">
    <source>
        <dbReference type="ARBA" id="ARBA00022692"/>
    </source>
</evidence>
<dbReference type="GO" id="GO:0048039">
    <property type="term" value="F:ubiquinone binding"/>
    <property type="evidence" value="ECO:0007669"/>
    <property type="project" value="TreeGrafter"/>
</dbReference>
<dbReference type="PANTHER" id="PTHR43507">
    <property type="entry name" value="NADH-UBIQUINONE OXIDOREDUCTASE CHAIN 4"/>
    <property type="match status" value="1"/>
</dbReference>
<keyword evidence="9" id="KW-1278">Translocase</keyword>
<dbReference type="InterPro" id="IPR000260">
    <property type="entry name" value="NADH4_N"/>
</dbReference>
<name>A0A7T1HF00_9NEOP</name>
<dbReference type="Pfam" id="PF00361">
    <property type="entry name" value="Proton_antipo_M"/>
    <property type="match status" value="1"/>
</dbReference>
<feature type="transmembrane region" description="Helical" evidence="17">
    <location>
        <begin position="9"/>
        <end position="31"/>
    </location>
</feature>
<dbReference type="EMBL" id="MW199176">
    <property type="protein sequence ID" value="QPN54246.1"/>
    <property type="molecule type" value="Genomic_DNA"/>
</dbReference>
<dbReference type="InterPro" id="IPR001750">
    <property type="entry name" value="ND/Mrp_TM"/>
</dbReference>
<feature type="transmembrane region" description="Helical" evidence="17">
    <location>
        <begin position="400"/>
        <end position="418"/>
    </location>
</feature>
<feature type="transmembrane region" description="Helical" evidence="17">
    <location>
        <begin position="356"/>
        <end position="379"/>
    </location>
</feature>
<dbReference type="InterPro" id="IPR003918">
    <property type="entry name" value="NADH_UbQ_OxRdtase"/>
</dbReference>
<keyword evidence="11 17" id="KW-1133">Transmembrane helix</keyword>
<evidence type="ECO:0000256" key="9">
    <source>
        <dbReference type="ARBA" id="ARBA00022967"/>
    </source>
</evidence>
<evidence type="ECO:0000256" key="15">
    <source>
        <dbReference type="ARBA" id="ARBA00023136"/>
    </source>
</evidence>
<comment type="similarity">
    <text evidence="3 17">Belongs to the complex I subunit 4 family.</text>
</comment>
<dbReference type="AlphaFoldDB" id="A0A7T1HF00"/>
<keyword evidence="12 17" id="KW-0520">NAD</keyword>
<dbReference type="PANTHER" id="PTHR43507:SF20">
    <property type="entry name" value="NADH-UBIQUINONE OXIDOREDUCTASE CHAIN 4"/>
    <property type="match status" value="1"/>
</dbReference>
<keyword evidence="8 17" id="KW-0812">Transmembrane</keyword>
<dbReference type="GO" id="GO:0031966">
    <property type="term" value="C:mitochondrial membrane"/>
    <property type="evidence" value="ECO:0007669"/>
    <property type="project" value="UniProtKB-SubCell"/>
</dbReference>
<feature type="transmembrane region" description="Helical" evidence="17">
    <location>
        <begin position="164"/>
        <end position="183"/>
    </location>
</feature>
<evidence type="ECO:0000259" key="18">
    <source>
        <dbReference type="Pfam" id="PF00361"/>
    </source>
</evidence>
<evidence type="ECO:0000256" key="12">
    <source>
        <dbReference type="ARBA" id="ARBA00023027"/>
    </source>
</evidence>
<evidence type="ECO:0000256" key="1">
    <source>
        <dbReference type="ARBA" id="ARBA00003257"/>
    </source>
</evidence>
<dbReference type="Pfam" id="PF01059">
    <property type="entry name" value="Oxidored_q5_N"/>
    <property type="match status" value="1"/>
</dbReference>
<feature type="transmembrane region" description="Helical" evidence="17">
    <location>
        <begin position="226"/>
        <end position="245"/>
    </location>
</feature>
<keyword evidence="15 17" id="KW-0472">Membrane</keyword>
<accession>A0A7T1HF00</accession>
<evidence type="ECO:0000256" key="6">
    <source>
        <dbReference type="ARBA" id="ARBA00022448"/>
    </source>
</evidence>
<geneLocation type="mitochondrion" evidence="20"/>
<dbReference type="PRINTS" id="PR01437">
    <property type="entry name" value="NUOXDRDTASE4"/>
</dbReference>
<feature type="domain" description="NADH:ubiquinone oxidoreductase chain 4 N-terminal" evidence="19">
    <location>
        <begin position="10"/>
        <end position="91"/>
    </location>
</feature>
<feature type="transmembrane region" description="Helical" evidence="17">
    <location>
        <begin position="76"/>
        <end position="94"/>
    </location>
</feature>
<dbReference type="GO" id="GO:0003954">
    <property type="term" value="F:NADH dehydrogenase activity"/>
    <property type="evidence" value="ECO:0007669"/>
    <property type="project" value="TreeGrafter"/>
</dbReference>
<comment type="function">
    <text evidence="17">Core subunit of the mitochondrial membrane respiratory chain NADH dehydrogenase (Complex I) which catalyzes electron transfer from NADH through the respiratory chain, using ubiquinone as an electron acceptor. Essential for the catalytic activity and assembly of complex I.</text>
</comment>
<evidence type="ECO:0000256" key="2">
    <source>
        <dbReference type="ARBA" id="ARBA00004225"/>
    </source>
</evidence>